<organism evidence="2 3">
    <name type="scientific">Dysgonomonas termitidis</name>
    <dbReference type="NCBI Taxonomy" id="1516126"/>
    <lineage>
        <taxon>Bacteria</taxon>
        <taxon>Pseudomonadati</taxon>
        <taxon>Bacteroidota</taxon>
        <taxon>Bacteroidia</taxon>
        <taxon>Bacteroidales</taxon>
        <taxon>Dysgonomonadaceae</taxon>
        <taxon>Dysgonomonas</taxon>
    </lineage>
</organism>
<dbReference type="Pfam" id="PF18962">
    <property type="entry name" value="Por_Secre_tail"/>
    <property type="match status" value="1"/>
</dbReference>
<comment type="caution">
    <text evidence="2">The sequence shown here is derived from an EMBL/GenBank/DDBJ whole genome shotgun (WGS) entry which is preliminary data.</text>
</comment>
<feature type="domain" description="Secretion system C-terminal sorting" evidence="1">
    <location>
        <begin position="217"/>
        <end position="288"/>
    </location>
</feature>
<dbReference type="EMBL" id="JBHSGN010000090">
    <property type="protein sequence ID" value="MFC4675121.1"/>
    <property type="molecule type" value="Genomic_DNA"/>
</dbReference>
<dbReference type="InterPro" id="IPR026444">
    <property type="entry name" value="Secre_tail"/>
</dbReference>
<name>A0ABV9KZW2_9BACT</name>
<dbReference type="Proteomes" id="UP001596023">
    <property type="component" value="Unassembled WGS sequence"/>
</dbReference>
<sequence length="291" mass="32018">MKTIKILSFVIFWLIINSISAQTGLVITSGQGTINSFFSFQSPIPEVFTFEETRVWSKSTFGCAVLYYLPLTRPTRLKIDVSYEGPSTTTIAGIIIIPTEYIEVVRTSHEMLLPPGNYNIGVAPVHSSMLGQDIFSTIFANPTYLDCSCCVPDVPGKLTISLQGNMPASNSNYYSYDVAGNRITRTITLNTQQANLKSGIADIKPSVLEDDIVEVKIYPNPTKGQLTIEIPDAANRQKGNITIYNINGQVITRNAISSDRESIDISSKANGVYIMQISLDGKISSWKIIKN</sequence>
<gene>
    <name evidence="2" type="ORF">ACFO6W_15580</name>
</gene>
<reference evidence="3" key="1">
    <citation type="journal article" date="2019" name="Int. J. Syst. Evol. Microbiol.">
        <title>The Global Catalogue of Microorganisms (GCM) 10K type strain sequencing project: providing services to taxonomists for standard genome sequencing and annotation.</title>
        <authorList>
            <consortium name="The Broad Institute Genomics Platform"/>
            <consortium name="The Broad Institute Genome Sequencing Center for Infectious Disease"/>
            <person name="Wu L."/>
            <person name="Ma J."/>
        </authorList>
    </citation>
    <scope>NUCLEOTIDE SEQUENCE [LARGE SCALE GENOMIC DNA]</scope>
    <source>
        <strain evidence="3">CCUG 66188</strain>
    </source>
</reference>
<evidence type="ECO:0000313" key="3">
    <source>
        <dbReference type="Proteomes" id="UP001596023"/>
    </source>
</evidence>
<evidence type="ECO:0000313" key="2">
    <source>
        <dbReference type="EMBL" id="MFC4675121.1"/>
    </source>
</evidence>
<accession>A0ABV9KZW2</accession>
<dbReference type="RefSeq" id="WP_379998044.1">
    <property type="nucleotide sequence ID" value="NZ_JBHSGN010000090.1"/>
</dbReference>
<proteinExistence type="predicted"/>
<protein>
    <submittedName>
        <fullName evidence="2">T9SS type A sorting domain-containing protein</fullName>
    </submittedName>
</protein>
<keyword evidence="3" id="KW-1185">Reference proteome</keyword>
<dbReference type="NCBIfam" id="TIGR04183">
    <property type="entry name" value="Por_Secre_tail"/>
    <property type="match status" value="1"/>
</dbReference>
<evidence type="ECO:0000259" key="1">
    <source>
        <dbReference type="Pfam" id="PF18962"/>
    </source>
</evidence>